<proteinExistence type="predicted"/>
<dbReference type="EMBL" id="OD571871">
    <property type="protein sequence ID" value="CAD7449512.1"/>
    <property type="molecule type" value="Genomic_DNA"/>
</dbReference>
<protein>
    <submittedName>
        <fullName evidence="1">Uncharacterized protein</fullName>
    </submittedName>
</protein>
<evidence type="ECO:0000313" key="1">
    <source>
        <dbReference type="EMBL" id="CAD7449512.1"/>
    </source>
</evidence>
<name>A0A7R9F9T3_9NEOP</name>
<organism evidence="1">
    <name type="scientific">Timema bartmani</name>
    <dbReference type="NCBI Taxonomy" id="61472"/>
    <lineage>
        <taxon>Eukaryota</taxon>
        <taxon>Metazoa</taxon>
        <taxon>Ecdysozoa</taxon>
        <taxon>Arthropoda</taxon>
        <taxon>Hexapoda</taxon>
        <taxon>Insecta</taxon>
        <taxon>Pterygota</taxon>
        <taxon>Neoptera</taxon>
        <taxon>Polyneoptera</taxon>
        <taxon>Phasmatodea</taxon>
        <taxon>Timematodea</taxon>
        <taxon>Timematoidea</taxon>
        <taxon>Timematidae</taxon>
        <taxon>Timema</taxon>
    </lineage>
</organism>
<reference evidence="1" key="1">
    <citation type="submission" date="2020-11" db="EMBL/GenBank/DDBJ databases">
        <authorList>
            <person name="Tran Van P."/>
        </authorList>
    </citation>
    <scope>NUCLEOTIDE SEQUENCE</scope>
</reference>
<gene>
    <name evidence="1" type="ORF">TBIB3V08_LOCUS11786</name>
</gene>
<accession>A0A7R9F9T3</accession>
<dbReference type="AlphaFoldDB" id="A0A7R9F9T3"/>
<sequence length="138" mass="16251">MEAPHKRFGTSINLEDLTQSNSCLFISQLEKKRQEVVQIPNEYRDVLLLTTILNHMVTFEESLTEEIFDALKEQESRNYLNNFLKPSKLSRVLVADMLAQDFRRKVGKQSRRIGICRLRNEEERETVFKKGKKLYDQG</sequence>